<evidence type="ECO:0000313" key="3">
    <source>
        <dbReference type="Proteomes" id="UP000198211"/>
    </source>
</evidence>
<organism evidence="2 3">
    <name type="scientific">Phytophthora megakarya</name>
    <dbReference type="NCBI Taxonomy" id="4795"/>
    <lineage>
        <taxon>Eukaryota</taxon>
        <taxon>Sar</taxon>
        <taxon>Stramenopiles</taxon>
        <taxon>Oomycota</taxon>
        <taxon>Peronosporomycetes</taxon>
        <taxon>Peronosporales</taxon>
        <taxon>Peronosporaceae</taxon>
        <taxon>Phytophthora</taxon>
    </lineage>
</organism>
<name>A0A225V237_9STRA</name>
<dbReference type="EMBL" id="NBNE01008529">
    <property type="protein sequence ID" value="OWY99391.1"/>
    <property type="molecule type" value="Genomic_DNA"/>
</dbReference>
<gene>
    <name evidence="2" type="ORF">PHMEG_00029609</name>
</gene>
<sequence length="246" mass="27673">TPRGDRPISPPPDQDQPEIEGPEGEELEDKCEIPDGVSTDEDSPGGSPGGGSPLQLNPQLFPAEESIPRHSMVNLFTAAEITPWDPFIMGSVPIIAMIPSTLTKRSPTPPGYRSGVYTRDYHSELITGANVIALMVTTPWLVLRRNRPTPLTFDPNLHLRASTPLRRIAEAHLIAYWESTHYLEITKATLAADLDLFVYRQNRRQRRIRVGDRWRKLLGACLPMMKCQWAHIDLLLDPYFLHLPTP</sequence>
<feature type="non-terminal residue" evidence="2">
    <location>
        <position position="1"/>
    </location>
</feature>
<keyword evidence="3" id="KW-1185">Reference proteome</keyword>
<accession>A0A225V237</accession>
<feature type="compositionally biased region" description="Acidic residues" evidence="1">
    <location>
        <begin position="15"/>
        <end position="29"/>
    </location>
</feature>
<dbReference type="AlphaFoldDB" id="A0A225V237"/>
<evidence type="ECO:0000256" key="1">
    <source>
        <dbReference type="SAM" id="MobiDB-lite"/>
    </source>
</evidence>
<feature type="region of interest" description="Disordered" evidence="1">
    <location>
        <begin position="1"/>
        <end position="58"/>
    </location>
</feature>
<proteinExistence type="predicted"/>
<evidence type="ECO:0000313" key="2">
    <source>
        <dbReference type="EMBL" id="OWY99391.1"/>
    </source>
</evidence>
<comment type="caution">
    <text evidence="2">The sequence shown here is derived from an EMBL/GenBank/DDBJ whole genome shotgun (WGS) entry which is preliminary data.</text>
</comment>
<protein>
    <submittedName>
        <fullName evidence="2">Uncharacterized protein</fullName>
    </submittedName>
</protein>
<reference evidence="3" key="1">
    <citation type="submission" date="2017-03" db="EMBL/GenBank/DDBJ databases">
        <title>Phytopthora megakarya and P. palmivora, two closely related causual agents of cacao black pod achieved similar genome size and gene model numbers by different mechanisms.</title>
        <authorList>
            <person name="Ali S."/>
            <person name="Shao J."/>
            <person name="Larry D.J."/>
            <person name="Kronmiller B."/>
            <person name="Shen D."/>
            <person name="Strem M.D."/>
            <person name="Melnick R.L."/>
            <person name="Guiltinan M.J."/>
            <person name="Tyler B.M."/>
            <person name="Meinhardt L.W."/>
            <person name="Bailey B.A."/>
        </authorList>
    </citation>
    <scope>NUCLEOTIDE SEQUENCE [LARGE SCALE GENOMIC DNA]</scope>
    <source>
        <strain evidence="3">zdho120</strain>
    </source>
</reference>
<dbReference type="OrthoDB" id="129434at2759"/>
<dbReference type="Proteomes" id="UP000198211">
    <property type="component" value="Unassembled WGS sequence"/>
</dbReference>